<keyword evidence="5" id="KW-1185">Reference proteome</keyword>
<dbReference type="EMBL" id="BMIQ01000002">
    <property type="protein sequence ID" value="GGD96181.1"/>
    <property type="molecule type" value="Genomic_DNA"/>
</dbReference>
<dbReference type="Gene3D" id="3.30.70.270">
    <property type="match status" value="1"/>
</dbReference>
<dbReference type="InterPro" id="IPR000160">
    <property type="entry name" value="GGDEF_dom"/>
</dbReference>
<dbReference type="Pfam" id="PF12860">
    <property type="entry name" value="PAS_7"/>
    <property type="match status" value="1"/>
</dbReference>
<name>A0A917E365_9HYPH</name>
<dbReference type="CDD" id="cd01948">
    <property type="entry name" value="EAL"/>
    <property type="match status" value="1"/>
</dbReference>
<gene>
    <name evidence="4" type="ORF">GCM10011390_13670</name>
</gene>
<dbReference type="Gene3D" id="3.30.450.20">
    <property type="entry name" value="PAS domain"/>
    <property type="match status" value="1"/>
</dbReference>
<dbReference type="InterPro" id="IPR001633">
    <property type="entry name" value="EAL_dom"/>
</dbReference>
<comment type="caution">
    <text evidence="4">The sequence shown here is derived from an EMBL/GenBank/DDBJ whole genome shotgun (WGS) entry which is preliminary data.</text>
</comment>
<dbReference type="InterPro" id="IPR043128">
    <property type="entry name" value="Rev_trsase/Diguanyl_cyclase"/>
</dbReference>
<evidence type="ECO:0000313" key="5">
    <source>
        <dbReference type="Proteomes" id="UP000644699"/>
    </source>
</evidence>
<dbReference type="InterPro" id="IPR035965">
    <property type="entry name" value="PAS-like_dom_sf"/>
</dbReference>
<dbReference type="Proteomes" id="UP000644699">
    <property type="component" value="Unassembled WGS sequence"/>
</dbReference>
<dbReference type="Gene3D" id="3.20.20.450">
    <property type="entry name" value="EAL domain"/>
    <property type="match status" value="1"/>
</dbReference>
<dbReference type="Pfam" id="PF00990">
    <property type="entry name" value="GGDEF"/>
    <property type="match status" value="1"/>
</dbReference>
<feature type="compositionally biased region" description="Low complexity" evidence="1">
    <location>
        <begin position="10"/>
        <end position="20"/>
    </location>
</feature>
<dbReference type="SUPFAM" id="SSF55073">
    <property type="entry name" value="Nucleotide cyclase"/>
    <property type="match status" value="1"/>
</dbReference>
<reference evidence="4" key="2">
    <citation type="submission" date="2020-09" db="EMBL/GenBank/DDBJ databases">
        <authorList>
            <person name="Sun Q."/>
            <person name="Zhou Y."/>
        </authorList>
    </citation>
    <scope>NUCLEOTIDE SEQUENCE</scope>
    <source>
        <strain evidence="4">CGMCC 1.15367</strain>
    </source>
</reference>
<dbReference type="PROSITE" id="PS50887">
    <property type="entry name" value="GGDEF"/>
    <property type="match status" value="1"/>
</dbReference>
<dbReference type="PANTHER" id="PTHR44757:SF2">
    <property type="entry name" value="BIOFILM ARCHITECTURE MAINTENANCE PROTEIN MBAA"/>
    <property type="match status" value="1"/>
</dbReference>
<evidence type="ECO:0008006" key="6">
    <source>
        <dbReference type="Google" id="ProtNLM"/>
    </source>
</evidence>
<dbReference type="PANTHER" id="PTHR44757">
    <property type="entry name" value="DIGUANYLATE CYCLASE DGCP"/>
    <property type="match status" value="1"/>
</dbReference>
<dbReference type="PROSITE" id="PS50883">
    <property type="entry name" value="EAL"/>
    <property type="match status" value="1"/>
</dbReference>
<reference evidence="4" key="1">
    <citation type="journal article" date="2014" name="Int. J. Syst. Evol. Microbiol.">
        <title>Complete genome sequence of Corynebacterium casei LMG S-19264T (=DSM 44701T), isolated from a smear-ripened cheese.</title>
        <authorList>
            <consortium name="US DOE Joint Genome Institute (JGI-PGF)"/>
            <person name="Walter F."/>
            <person name="Albersmeier A."/>
            <person name="Kalinowski J."/>
            <person name="Ruckert C."/>
        </authorList>
    </citation>
    <scope>NUCLEOTIDE SEQUENCE</scope>
    <source>
        <strain evidence="4">CGMCC 1.15367</strain>
    </source>
</reference>
<dbReference type="SUPFAM" id="SSF55785">
    <property type="entry name" value="PYP-like sensor domain (PAS domain)"/>
    <property type="match status" value="1"/>
</dbReference>
<accession>A0A917E365</accession>
<dbReference type="InterPro" id="IPR029787">
    <property type="entry name" value="Nucleotide_cyclase"/>
</dbReference>
<evidence type="ECO:0000259" key="3">
    <source>
        <dbReference type="PROSITE" id="PS50887"/>
    </source>
</evidence>
<feature type="domain" description="EAL" evidence="2">
    <location>
        <begin position="347"/>
        <end position="594"/>
    </location>
</feature>
<dbReference type="CDD" id="cd01949">
    <property type="entry name" value="GGDEF"/>
    <property type="match status" value="1"/>
</dbReference>
<evidence type="ECO:0000256" key="1">
    <source>
        <dbReference type="SAM" id="MobiDB-lite"/>
    </source>
</evidence>
<dbReference type="NCBIfam" id="TIGR00254">
    <property type="entry name" value="GGDEF"/>
    <property type="match status" value="1"/>
</dbReference>
<dbReference type="SMART" id="SM00052">
    <property type="entry name" value="EAL"/>
    <property type="match status" value="1"/>
</dbReference>
<organism evidence="4 5">
    <name type="scientific">Aureimonas endophytica</name>
    <dbReference type="NCBI Taxonomy" id="2027858"/>
    <lineage>
        <taxon>Bacteria</taxon>
        <taxon>Pseudomonadati</taxon>
        <taxon>Pseudomonadota</taxon>
        <taxon>Alphaproteobacteria</taxon>
        <taxon>Hyphomicrobiales</taxon>
        <taxon>Aurantimonadaceae</taxon>
        <taxon>Aureimonas</taxon>
    </lineage>
</organism>
<dbReference type="RefSeq" id="WP_188907500.1">
    <property type="nucleotide sequence ID" value="NZ_BMIQ01000002.1"/>
</dbReference>
<dbReference type="SUPFAM" id="SSF141868">
    <property type="entry name" value="EAL domain-like"/>
    <property type="match status" value="1"/>
</dbReference>
<dbReference type="AlphaFoldDB" id="A0A917E365"/>
<dbReference type="Pfam" id="PF00563">
    <property type="entry name" value="EAL"/>
    <property type="match status" value="1"/>
</dbReference>
<sequence length="594" mass="64704">MPTTRRAPDAGDAASDPGKASVRRLRQTAERLTLEQSAAGASELTEQNRRFEAALANMSQGLCMFDAESRLVVCNHRYHEIFGLAPGELAFGITQDDLCRILIAKGFYPPSVTPESIRESTRVALLDGDGLPVLRELADGRVIAIRYRSMEGGGWVSTFEDITAQRRNEARIAHLARHDALTDLPNPRTLREEGRALALRADRREIAAYYFDLDRFKLVNDTYGHGVGDELLRAVADRLRAALGAADGIVGRLGGDEFALLRLVRSEAEAEAFAEALLAAIVRPYALSCGRLDAGVSIGVALRRAGAAEDVETLLQNADLALRHAKSNGRGTVHLFDPALSEAARQRRVLEAELRTALAENQFELHYQPLVELGGQRTVGVEALLRWRHPERGLVSPVLFIPLAEEMGFIVPLGDWVIRQACRDAAKWPDHVVVAVNVSGIQLHQKGFAASVLAALREAGLAPGRLEVEITESVLIDESEASLDNLETLRAAGIRFAMDDFGTGYSSLSYLRRFPIDKIKIDRSFMKDAQTNADALAIIRAIAGLGASLGITTLVEGVETEEQLGIARAEGIDQVQGYLFSRPQPKAEIEGKLG</sequence>
<dbReference type="SMART" id="SM00267">
    <property type="entry name" value="GGDEF"/>
    <property type="match status" value="1"/>
</dbReference>
<evidence type="ECO:0000313" key="4">
    <source>
        <dbReference type="EMBL" id="GGD96181.1"/>
    </source>
</evidence>
<feature type="region of interest" description="Disordered" evidence="1">
    <location>
        <begin position="1"/>
        <end position="20"/>
    </location>
</feature>
<evidence type="ECO:0000259" key="2">
    <source>
        <dbReference type="PROSITE" id="PS50883"/>
    </source>
</evidence>
<dbReference type="InterPro" id="IPR035919">
    <property type="entry name" value="EAL_sf"/>
</dbReference>
<feature type="domain" description="GGDEF" evidence="3">
    <location>
        <begin position="204"/>
        <end position="338"/>
    </location>
</feature>
<protein>
    <recommendedName>
        <fullName evidence="6">Diguanylate cyclase (GGDEF)-like protein</fullName>
    </recommendedName>
</protein>
<dbReference type="InterPro" id="IPR052155">
    <property type="entry name" value="Biofilm_reg_signaling"/>
</dbReference>
<proteinExistence type="predicted"/>